<gene>
    <name evidence="1" type="ORF">AVEN_215163_1</name>
</gene>
<comment type="caution">
    <text evidence="1">The sequence shown here is derived from an EMBL/GenBank/DDBJ whole genome shotgun (WGS) entry which is preliminary data.</text>
</comment>
<accession>A0A4Y2FRQ5</accession>
<sequence length="84" mass="9251">MLVVNEIVSLAKIMGLEVDNNDIAVSCGRTQRRAHRRKLYGISLCFTARSCEGEFVRGGGGNSKVTSFCNKRNDEIMGNCCIVH</sequence>
<name>A0A4Y2FRQ5_ARAVE</name>
<evidence type="ECO:0000313" key="2">
    <source>
        <dbReference type="Proteomes" id="UP000499080"/>
    </source>
</evidence>
<keyword evidence="2" id="KW-1185">Reference proteome</keyword>
<proteinExistence type="predicted"/>
<protein>
    <submittedName>
        <fullName evidence="1">Uncharacterized protein</fullName>
    </submittedName>
</protein>
<dbReference type="EMBL" id="BGPR01001014">
    <property type="protein sequence ID" value="GBM43029.1"/>
    <property type="molecule type" value="Genomic_DNA"/>
</dbReference>
<dbReference type="AlphaFoldDB" id="A0A4Y2FRQ5"/>
<organism evidence="1 2">
    <name type="scientific">Araneus ventricosus</name>
    <name type="common">Orbweaver spider</name>
    <name type="synonym">Epeira ventricosa</name>
    <dbReference type="NCBI Taxonomy" id="182803"/>
    <lineage>
        <taxon>Eukaryota</taxon>
        <taxon>Metazoa</taxon>
        <taxon>Ecdysozoa</taxon>
        <taxon>Arthropoda</taxon>
        <taxon>Chelicerata</taxon>
        <taxon>Arachnida</taxon>
        <taxon>Araneae</taxon>
        <taxon>Araneomorphae</taxon>
        <taxon>Entelegynae</taxon>
        <taxon>Araneoidea</taxon>
        <taxon>Araneidae</taxon>
        <taxon>Araneus</taxon>
    </lineage>
</organism>
<dbReference type="Proteomes" id="UP000499080">
    <property type="component" value="Unassembled WGS sequence"/>
</dbReference>
<reference evidence="1 2" key="1">
    <citation type="journal article" date="2019" name="Sci. Rep.">
        <title>Orb-weaving spider Araneus ventricosus genome elucidates the spidroin gene catalogue.</title>
        <authorList>
            <person name="Kono N."/>
            <person name="Nakamura H."/>
            <person name="Ohtoshi R."/>
            <person name="Moran D.A.P."/>
            <person name="Shinohara A."/>
            <person name="Yoshida Y."/>
            <person name="Fujiwara M."/>
            <person name="Mori M."/>
            <person name="Tomita M."/>
            <person name="Arakawa K."/>
        </authorList>
    </citation>
    <scope>NUCLEOTIDE SEQUENCE [LARGE SCALE GENOMIC DNA]</scope>
</reference>
<evidence type="ECO:0000313" key="1">
    <source>
        <dbReference type="EMBL" id="GBM43029.1"/>
    </source>
</evidence>